<evidence type="ECO:0000313" key="4">
    <source>
        <dbReference type="Proteomes" id="UP001596160"/>
    </source>
</evidence>
<feature type="transmembrane region" description="Helical" evidence="2">
    <location>
        <begin position="287"/>
        <end position="305"/>
    </location>
</feature>
<feature type="compositionally biased region" description="Basic residues" evidence="1">
    <location>
        <begin position="101"/>
        <end position="110"/>
    </location>
</feature>
<keyword evidence="2" id="KW-1133">Transmembrane helix</keyword>
<gene>
    <name evidence="3" type="ORF">ACFPRH_18455</name>
</gene>
<feature type="compositionally biased region" description="Basic and acidic residues" evidence="1">
    <location>
        <begin position="183"/>
        <end position="200"/>
    </location>
</feature>
<feature type="transmembrane region" description="Helical" evidence="2">
    <location>
        <begin position="247"/>
        <end position="275"/>
    </location>
</feature>
<reference evidence="4" key="1">
    <citation type="journal article" date="2019" name="Int. J. Syst. Evol. Microbiol.">
        <title>The Global Catalogue of Microorganisms (GCM) 10K type strain sequencing project: providing services to taxonomists for standard genome sequencing and annotation.</title>
        <authorList>
            <consortium name="The Broad Institute Genomics Platform"/>
            <consortium name="The Broad Institute Genome Sequencing Center for Infectious Disease"/>
            <person name="Wu L."/>
            <person name="Ma J."/>
        </authorList>
    </citation>
    <scope>NUCLEOTIDE SEQUENCE [LARGE SCALE GENOMIC DNA]</scope>
    <source>
        <strain evidence="4">PCU 266</strain>
    </source>
</reference>
<feature type="region of interest" description="Disordered" evidence="1">
    <location>
        <begin position="73"/>
        <end position="136"/>
    </location>
</feature>
<feature type="region of interest" description="Disordered" evidence="1">
    <location>
        <begin position="176"/>
        <end position="216"/>
    </location>
</feature>
<evidence type="ECO:0000313" key="3">
    <source>
        <dbReference type="EMBL" id="MFC5153719.1"/>
    </source>
</evidence>
<dbReference type="Proteomes" id="UP001596160">
    <property type="component" value="Unassembled WGS sequence"/>
</dbReference>
<name>A0ABW0APT3_9ACTN</name>
<keyword evidence="4" id="KW-1185">Reference proteome</keyword>
<keyword evidence="2" id="KW-0472">Membrane</keyword>
<evidence type="ECO:0000256" key="2">
    <source>
        <dbReference type="SAM" id="Phobius"/>
    </source>
</evidence>
<feature type="transmembrane region" description="Helical" evidence="2">
    <location>
        <begin position="325"/>
        <end position="346"/>
    </location>
</feature>
<protein>
    <recommendedName>
        <fullName evidence="5">Integral membrane protein</fullName>
    </recommendedName>
</protein>
<evidence type="ECO:0008006" key="5">
    <source>
        <dbReference type="Google" id="ProtNLM"/>
    </source>
</evidence>
<accession>A0ABW0APT3</accession>
<dbReference type="EMBL" id="JBHSKP010000011">
    <property type="protein sequence ID" value="MFC5153719.1"/>
    <property type="molecule type" value="Genomic_DNA"/>
</dbReference>
<evidence type="ECO:0000256" key="1">
    <source>
        <dbReference type="SAM" id="MobiDB-lite"/>
    </source>
</evidence>
<sequence length="350" mass="37066">MGIESDQLVYDYLSRVGDLAQQRQLPSGARMELVSALRSEIDRRRAGAVPDTPAAVRRILGRIGTPDEVVAATVDGSGALPPPSVPPSAPAPAAALPEQRVRRRIPRPRRTAAERPKAPPLPPRPPAGGLPPHLAGLDELGPSDADVDWWSVTPQPFGPGERVAGFTGGVEIPEILTPPPVEEDGKKAGEAGTEQKKEEAGGAAETRPRRRLPGLLRRRAEAVPAEAVPVEAAEPAPKPRFRLTNPLLLLAAALLLGGVLFGSWIPLGLGWVLAYLSRRLTPAETKFAVFGLPGTALGAGALWLWGRTEGRWGEPVPPEGMADAISATGPWVLNGAAIASALYLVWRSRR</sequence>
<feature type="compositionally biased region" description="Pro residues" evidence="1">
    <location>
        <begin position="118"/>
        <end position="129"/>
    </location>
</feature>
<keyword evidence="2" id="KW-0812">Transmembrane</keyword>
<dbReference type="RefSeq" id="WP_344471968.1">
    <property type="nucleotide sequence ID" value="NZ_BAAASB010000001.1"/>
</dbReference>
<organism evidence="3 4">
    <name type="scientific">Streptomyces amakusaensis</name>
    <dbReference type="NCBI Taxonomy" id="67271"/>
    <lineage>
        <taxon>Bacteria</taxon>
        <taxon>Bacillati</taxon>
        <taxon>Actinomycetota</taxon>
        <taxon>Actinomycetes</taxon>
        <taxon>Kitasatosporales</taxon>
        <taxon>Streptomycetaceae</taxon>
        <taxon>Streptomyces</taxon>
    </lineage>
</organism>
<feature type="compositionally biased region" description="Pro residues" evidence="1">
    <location>
        <begin position="80"/>
        <end position="90"/>
    </location>
</feature>
<comment type="caution">
    <text evidence="3">The sequence shown here is derived from an EMBL/GenBank/DDBJ whole genome shotgun (WGS) entry which is preliminary data.</text>
</comment>
<proteinExistence type="predicted"/>